<proteinExistence type="predicted"/>
<dbReference type="Gene3D" id="3.30.70.1450">
    <property type="entry name" value="Regulator of K+ conductance, C-terminal domain"/>
    <property type="match status" value="1"/>
</dbReference>
<accession>A0A387FMQ3</accession>
<dbReference type="EMBL" id="CP032694">
    <property type="protein sequence ID" value="AYG57524.1"/>
    <property type="molecule type" value="Genomic_DNA"/>
</dbReference>
<keyword evidence="3 7" id="KW-0812">Transmembrane</keyword>
<dbReference type="KEGG" id="rjg:CCGE525_00805"/>
<dbReference type="AlphaFoldDB" id="A0A387FMQ3"/>
<keyword evidence="4" id="KW-0677">Repeat</keyword>
<evidence type="ECO:0000256" key="7">
    <source>
        <dbReference type="SAM" id="Phobius"/>
    </source>
</evidence>
<dbReference type="GO" id="GO:0005886">
    <property type="term" value="C:plasma membrane"/>
    <property type="evidence" value="ECO:0007669"/>
    <property type="project" value="TreeGrafter"/>
</dbReference>
<evidence type="ECO:0000256" key="3">
    <source>
        <dbReference type="ARBA" id="ARBA00022692"/>
    </source>
</evidence>
<dbReference type="OrthoDB" id="9809303at2"/>
<protein>
    <submittedName>
        <fullName evidence="9">SLC13 family permease</fullName>
    </submittedName>
</protein>
<comment type="subcellular location">
    <subcellularLocation>
        <location evidence="1">Membrane</location>
        <topology evidence="1">Multi-pass membrane protein</topology>
    </subcellularLocation>
</comment>
<evidence type="ECO:0000259" key="8">
    <source>
        <dbReference type="PROSITE" id="PS51202"/>
    </source>
</evidence>
<evidence type="ECO:0000256" key="2">
    <source>
        <dbReference type="ARBA" id="ARBA00022448"/>
    </source>
</evidence>
<dbReference type="RefSeq" id="WP_120702626.1">
    <property type="nucleotide sequence ID" value="NZ_CP032694.1"/>
</dbReference>
<feature type="transmembrane region" description="Helical" evidence="7">
    <location>
        <begin position="111"/>
        <end position="128"/>
    </location>
</feature>
<dbReference type="SUPFAM" id="SSF116726">
    <property type="entry name" value="TrkA C-terminal domain-like"/>
    <property type="match status" value="2"/>
</dbReference>
<dbReference type="Pfam" id="PF03600">
    <property type="entry name" value="CitMHS"/>
    <property type="match status" value="1"/>
</dbReference>
<feature type="transmembrane region" description="Helical" evidence="7">
    <location>
        <begin position="391"/>
        <end position="409"/>
    </location>
</feature>
<evidence type="ECO:0000313" key="10">
    <source>
        <dbReference type="Proteomes" id="UP000282195"/>
    </source>
</evidence>
<sequence length="581" mass="61347">MTFEQASLLILLGLMLALFCLGRFRIEVVSIAGVLAGYVLGLYPAEGVFSGLASPVVITVIEILLIVQVLARAQLFGALVDRLLAADPPSFVIIGALSGLTAFISIFMNNIGAYAIALPVALRIADVTAIPRRQLLIPISFSALLGGLVSLIGTPANLLVSDALLRATGRGFHFFDFAYVGLPVAVVGVILIAATVRRLFPRSGEEDAAPGLVMDRQMIAERRVPHGSPLIGQGLADCRRAFGIQPHALIRGSRFVSAAKGVVIEAGDILLAEGSDVMFDRLSAKGVLTLESDSDPYGSDLIRSEAVVMPQSTLIGSHIESLDVFRSRGIAIIGLSMRSPRIEGRFDDLALSIGDILKLEGPRHAIAEALEECECLPLAASHDHTPPLRSLWPLLLFACGVLAAATGLLRPEIAFAGVILAMALLNFINLRAAIADLNWPIIIMLAAMIPLGTAVATSGTAEMLAGGLGTIVPIERPGFGVALILFLAMAITPFVNNATVAIVLTPIAFELAAKAGHSANAYLIAVAAGASLDFITPFGHHNNTLTMSIGSYRFIDFLRAGWLLTTVSYGVALALIGWFWI</sequence>
<dbReference type="GO" id="GO:0006813">
    <property type="term" value="P:potassium ion transport"/>
    <property type="evidence" value="ECO:0007669"/>
    <property type="project" value="InterPro"/>
</dbReference>
<dbReference type="InterPro" id="IPR036721">
    <property type="entry name" value="RCK_C_sf"/>
</dbReference>
<keyword evidence="2" id="KW-0813">Transport</keyword>
<organism evidence="9 10">
    <name type="scientific">Rhizobium jaguaris</name>
    <dbReference type="NCBI Taxonomy" id="1312183"/>
    <lineage>
        <taxon>Bacteria</taxon>
        <taxon>Pseudomonadati</taxon>
        <taxon>Pseudomonadota</taxon>
        <taxon>Alphaproteobacteria</taxon>
        <taxon>Hyphomicrobiales</taxon>
        <taxon>Rhizobiaceae</taxon>
        <taxon>Rhizobium/Agrobacterium group</taxon>
        <taxon>Rhizobium</taxon>
    </lineage>
</organism>
<feature type="transmembrane region" description="Helical" evidence="7">
    <location>
        <begin position="52"/>
        <end position="71"/>
    </location>
</feature>
<evidence type="ECO:0000256" key="4">
    <source>
        <dbReference type="ARBA" id="ARBA00022737"/>
    </source>
</evidence>
<dbReference type="InterPro" id="IPR004680">
    <property type="entry name" value="Cit_transptr-like_dom"/>
</dbReference>
<dbReference type="PANTHER" id="PTHR43652">
    <property type="entry name" value="BASIC AMINO ACID ANTIPORTER YFCC-RELATED"/>
    <property type="match status" value="1"/>
</dbReference>
<keyword evidence="10" id="KW-1185">Reference proteome</keyword>
<reference evidence="9 10" key="1">
    <citation type="submission" date="2018-10" db="EMBL/GenBank/DDBJ databases">
        <title>Rhizobium etli, R. leguminosarum and a new Rhizobium genospecies from Phaseolus dumosus.</title>
        <authorList>
            <person name="Ramirez-Puebla S.T."/>
            <person name="Rogel-Hernandez M.A."/>
            <person name="Guerrero G."/>
            <person name="Ormeno-Orrillo E."/>
            <person name="Martinez-Romero J.C."/>
            <person name="Negrete-Yankelevich S."/>
            <person name="Martinez-Romero E."/>
        </authorList>
    </citation>
    <scope>NUCLEOTIDE SEQUENCE [LARGE SCALE GENOMIC DNA]</scope>
    <source>
        <strain evidence="9 10">CCGE525</strain>
    </source>
</reference>
<dbReference type="Pfam" id="PF02080">
    <property type="entry name" value="TrkA_C"/>
    <property type="match status" value="1"/>
</dbReference>
<dbReference type="PROSITE" id="PS51202">
    <property type="entry name" value="RCK_C"/>
    <property type="match status" value="1"/>
</dbReference>
<dbReference type="Proteomes" id="UP000282195">
    <property type="component" value="Chromosome"/>
</dbReference>
<keyword evidence="5 7" id="KW-1133">Transmembrane helix</keyword>
<name>A0A387FMQ3_9HYPH</name>
<feature type="transmembrane region" description="Helical" evidence="7">
    <location>
        <begin position="521"/>
        <end position="540"/>
    </location>
</feature>
<feature type="transmembrane region" description="Helical" evidence="7">
    <location>
        <begin position="135"/>
        <end position="157"/>
    </location>
</feature>
<feature type="transmembrane region" description="Helical" evidence="7">
    <location>
        <begin position="177"/>
        <end position="196"/>
    </location>
</feature>
<evidence type="ECO:0000256" key="5">
    <source>
        <dbReference type="ARBA" id="ARBA00022989"/>
    </source>
</evidence>
<evidence type="ECO:0000256" key="1">
    <source>
        <dbReference type="ARBA" id="ARBA00004141"/>
    </source>
</evidence>
<keyword evidence="6 7" id="KW-0472">Membrane</keyword>
<evidence type="ECO:0000256" key="6">
    <source>
        <dbReference type="ARBA" id="ARBA00023136"/>
    </source>
</evidence>
<dbReference type="InterPro" id="IPR006037">
    <property type="entry name" value="RCK_C"/>
</dbReference>
<dbReference type="GO" id="GO:0008324">
    <property type="term" value="F:monoatomic cation transmembrane transporter activity"/>
    <property type="evidence" value="ECO:0007669"/>
    <property type="project" value="InterPro"/>
</dbReference>
<dbReference type="PANTHER" id="PTHR43652:SF2">
    <property type="entry name" value="BASIC AMINO ACID ANTIPORTER YFCC-RELATED"/>
    <property type="match status" value="1"/>
</dbReference>
<feature type="transmembrane region" description="Helical" evidence="7">
    <location>
        <begin position="481"/>
        <end position="509"/>
    </location>
</feature>
<gene>
    <name evidence="9" type="ORF">CCGE525_00805</name>
</gene>
<feature type="domain" description="RCK C-terminal" evidence="8">
    <location>
        <begin position="206"/>
        <end position="288"/>
    </location>
</feature>
<feature type="transmembrane region" description="Helical" evidence="7">
    <location>
        <begin position="560"/>
        <end position="580"/>
    </location>
</feature>
<dbReference type="InterPro" id="IPR051679">
    <property type="entry name" value="DASS-Related_Transporters"/>
</dbReference>
<feature type="transmembrane region" description="Helical" evidence="7">
    <location>
        <begin position="441"/>
        <end position="461"/>
    </location>
</feature>
<feature type="transmembrane region" description="Helical" evidence="7">
    <location>
        <begin position="415"/>
        <end position="434"/>
    </location>
</feature>
<evidence type="ECO:0000313" key="9">
    <source>
        <dbReference type="EMBL" id="AYG57524.1"/>
    </source>
</evidence>